<gene>
    <name evidence="2" type="ORF">KF707C_24130</name>
</gene>
<dbReference type="AlphaFoldDB" id="A0AAD1BYP2"/>
<dbReference type="KEGG" id="pfuw:KF707C_24130"/>
<proteinExistence type="predicted"/>
<dbReference type="RefSeq" id="WP_003454081.1">
    <property type="nucleotide sequence ID" value="NZ_AJMR01000191.1"/>
</dbReference>
<organism evidence="2 3">
    <name type="scientific">Metapseudomonas furukawaii</name>
    <name type="common">Pseudomonas furukawaii</name>
    <dbReference type="NCBI Taxonomy" id="1149133"/>
    <lineage>
        <taxon>Bacteria</taxon>
        <taxon>Pseudomonadati</taxon>
        <taxon>Pseudomonadota</taxon>
        <taxon>Gammaproteobacteria</taxon>
        <taxon>Pseudomonadales</taxon>
        <taxon>Pseudomonadaceae</taxon>
        <taxon>Metapseudomonas</taxon>
    </lineage>
</organism>
<evidence type="ECO:0000313" key="3">
    <source>
        <dbReference type="Proteomes" id="UP000218554"/>
    </source>
</evidence>
<reference evidence="3" key="1">
    <citation type="submission" date="2015-05" db="EMBL/GenBank/DDBJ databases">
        <title>Draft genome sequencing of a biphenyl-degrading bacterium, Pseudomonas balearica KF707 (=NBRC110670).</title>
        <authorList>
            <person name="Kimura N."/>
            <person name="Hirose J."/>
            <person name="Watanabe T."/>
            <person name="Suenaga H."/>
            <person name="Fujihara H."/>
            <person name="Noguchi M."/>
            <person name="Hashimoto M."/>
            <person name="Shimodaira J."/>
            <person name="Tsuchikane K."/>
            <person name="Hosoyama A."/>
            <person name="Yamazoe A."/>
            <person name="Fujita N."/>
            <person name="Furukawa K."/>
        </authorList>
    </citation>
    <scope>NUCLEOTIDE SEQUENCE [LARGE SCALE GENOMIC DNA]</scope>
    <source>
        <strain evidence="3">DSM 10086 / NBRC 110670 / KF707</strain>
    </source>
</reference>
<dbReference type="Proteomes" id="UP000218554">
    <property type="component" value="Chromosome"/>
</dbReference>
<protein>
    <submittedName>
        <fullName evidence="2">Uncharacterized protein</fullName>
    </submittedName>
</protein>
<name>A0AAD1BYP2_METFU</name>
<keyword evidence="3" id="KW-1185">Reference proteome</keyword>
<evidence type="ECO:0000313" key="2">
    <source>
        <dbReference type="EMBL" id="BAU74101.1"/>
    </source>
</evidence>
<feature type="compositionally biased region" description="Basic and acidic residues" evidence="1">
    <location>
        <begin position="28"/>
        <end position="47"/>
    </location>
</feature>
<sequence length="47" mass="5152">MSSDPNVRTPAPRPQGPSQPPEQVPAADVKRISDKAPSKDKKPDDWE</sequence>
<accession>A0AAD1BYP2</accession>
<feature type="region of interest" description="Disordered" evidence="1">
    <location>
        <begin position="1"/>
        <end position="47"/>
    </location>
</feature>
<evidence type="ECO:0000256" key="1">
    <source>
        <dbReference type="SAM" id="MobiDB-lite"/>
    </source>
</evidence>
<feature type="compositionally biased region" description="Pro residues" evidence="1">
    <location>
        <begin position="11"/>
        <end position="23"/>
    </location>
</feature>
<dbReference type="EMBL" id="AP014862">
    <property type="protein sequence ID" value="BAU74101.1"/>
    <property type="molecule type" value="Genomic_DNA"/>
</dbReference>
<reference evidence="2 3" key="2">
    <citation type="journal article" date="2017" name="Int. J. Syst. Evol. Microbiol.">
        <title>Pseudomonas furukawaii sp. nov., a polychlorinated biphenyl-degrading bacterium isolated from biphenyl-contaminated soil in Japan.</title>
        <authorList>
            <person name="Kimura N."/>
            <person name="Watanabe T."/>
            <person name="Suenaga H."/>
            <person name="Fujihara H."/>
            <person name="Futagami T."/>
            <person name="Goto M."/>
            <person name="Hanada S."/>
            <person name="Hirose J."/>
        </authorList>
    </citation>
    <scope>NUCLEOTIDE SEQUENCE [LARGE SCALE GENOMIC DNA]</scope>
    <source>
        <strain evidence="3">DSM 10086 / NBRC 110670 / KF707</strain>
    </source>
</reference>